<feature type="transmembrane region" description="Helical" evidence="1">
    <location>
        <begin position="150"/>
        <end position="170"/>
    </location>
</feature>
<feature type="transmembrane region" description="Helical" evidence="1">
    <location>
        <begin position="177"/>
        <end position="199"/>
    </location>
</feature>
<feature type="transmembrane region" description="Helical" evidence="1">
    <location>
        <begin position="105"/>
        <end position="130"/>
    </location>
</feature>
<reference evidence="2 3" key="1">
    <citation type="submission" date="2024-09" db="EMBL/GenBank/DDBJ databases">
        <authorList>
            <person name="Sun Q."/>
            <person name="Mori K."/>
        </authorList>
    </citation>
    <scope>NUCLEOTIDE SEQUENCE [LARGE SCALE GENOMIC DNA]</scope>
    <source>
        <strain evidence="2 3">KCTC 23076</strain>
    </source>
</reference>
<keyword evidence="1" id="KW-0812">Transmembrane</keyword>
<keyword evidence="3" id="KW-1185">Reference proteome</keyword>
<dbReference type="RefSeq" id="WP_386673779.1">
    <property type="nucleotide sequence ID" value="NZ_JBHLTG010000007.1"/>
</dbReference>
<gene>
    <name evidence="2" type="ORF">ACFFGH_25985</name>
</gene>
<dbReference type="Proteomes" id="UP001589896">
    <property type="component" value="Unassembled WGS sequence"/>
</dbReference>
<evidence type="ECO:0000313" key="2">
    <source>
        <dbReference type="EMBL" id="MFC0681296.1"/>
    </source>
</evidence>
<sequence length="250" mass="26211">MKTSQSHTAPDKGDLMTTLRRWARLTALAYLVLFVAGTVGFLLIRQPLYVPDDAMRTAANFVAHEGLARLGISLDLVTVLAQALAAIGFFVVFRRVNSVGAASITAFGLLNCAVVLMAAAFSATALQVALRGGPTSASEALTLYDLNAGTWTAAGLLFGLWLIPMGWLTVRSGMPRVLGWILVVGGVGGVLSTFVSVLAPDASGLAGVLPLAVVPGEVWLIGYLLIKGMPERPQGPDDELPRVPVGESSR</sequence>
<protein>
    <submittedName>
        <fullName evidence="2">DUF4386 domain-containing protein</fullName>
    </submittedName>
</protein>
<dbReference type="Pfam" id="PF14329">
    <property type="entry name" value="DUF4386"/>
    <property type="match status" value="1"/>
</dbReference>
<keyword evidence="1" id="KW-1133">Transmembrane helix</keyword>
<feature type="transmembrane region" description="Helical" evidence="1">
    <location>
        <begin position="205"/>
        <end position="226"/>
    </location>
</feature>
<evidence type="ECO:0000256" key="1">
    <source>
        <dbReference type="SAM" id="Phobius"/>
    </source>
</evidence>
<evidence type="ECO:0000313" key="3">
    <source>
        <dbReference type="Proteomes" id="UP001589896"/>
    </source>
</evidence>
<keyword evidence="1" id="KW-0472">Membrane</keyword>
<name>A0ABV6RWE4_9GAMM</name>
<feature type="transmembrane region" description="Helical" evidence="1">
    <location>
        <begin position="22"/>
        <end position="44"/>
    </location>
</feature>
<comment type="caution">
    <text evidence="2">The sequence shown here is derived from an EMBL/GenBank/DDBJ whole genome shotgun (WGS) entry which is preliminary data.</text>
</comment>
<accession>A0ABV6RWE4</accession>
<organism evidence="2 3">
    <name type="scientific">Lysobacter korlensis</name>
    <dbReference type="NCBI Taxonomy" id="553636"/>
    <lineage>
        <taxon>Bacteria</taxon>
        <taxon>Pseudomonadati</taxon>
        <taxon>Pseudomonadota</taxon>
        <taxon>Gammaproteobacteria</taxon>
        <taxon>Lysobacterales</taxon>
        <taxon>Lysobacteraceae</taxon>
        <taxon>Lysobacter</taxon>
    </lineage>
</organism>
<feature type="transmembrane region" description="Helical" evidence="1">
    <location>
        <begin position="70"/>
        <end position="93"/>
    </location>
</feature>
<proteinExistence type="predicted"/>
<dbReference type="EMBL" id="JBHLTG010000007">
    <property type="protein sequence ID" value="MFC0681296.1"/>
    <property type="molecule type" value="Genomic_DNA"/>
</dbReference>
<dbReference type="InterPro" id="IPR025495">
    <property type="entry name" value="DUF4386"/>
</dbReference>